<keyword evidence="3" id="KW-1185">Reference proteome</keyword>
<name>A0A1W0E7F2_9MICR</name>
<organism evidence="2 3">
    <name type="scientific">Ecytonucleospora hepatopenaei</name>
    <dbReference type="NCBI Taxonomy" id="646526"/>
    <lineage>
        <taxon>Eukaryota</taxon>
        <taxon>Fungi</taxon>
        <taxon>Fungi incertae sedis</taxon>
        <taxon>Microsporidia</taxon>
        <taxon>Enterocytozoonidae</taxon>
        <taxon>Ecytonucleospora</taxon>
    </lineage>
</organism>
<evidence type="ECO:0000313" key="3">
    <source>
        <dbReference type="Proteomes" id="UP000192758"/>
    </source>
</evidence>
<dbReference type="STRING" id="646526.A0A1W0E7F2"/>
<evidence type="ECO:0008006" key="4">
    <source>
        <dbReference type="Google" id="ProtNLM"/>
    </source>
</evidence>
<dbReference type="EMBL" id="MNPJ01000013">
    <property type="protein sequence ID" value="OQS55197.1"/>
    <property type="molecule type" value="Genomic_DNA"/>
</dbReference>
<accession>A0A1W0E7F2</accession>
<protein>
    <recommendedName>
        <fullName evidence="4">Ribosome production factor 2 homolog</fullName>
    </recommendedName>
</protein>
<dbReference type="VEuPathDB" id="MicrosporidiaDB:EHP00_1438"/>
<sequence>MTKIKKSDLKDCVLFMKNTKNKSLVRDLLKIAAKDNYFLVPEEVDGIQNKEKCCRIAASKKCKFFVSFKNEMVNKTKSDKIQKKNTAENNTESNSKNITEDNNNIDISDKQHGLFSLGRIVGNTPSDIFTFKLLSYTDKFDNVLPFEPFSKFLFLSCGIKNKNLVNTMQELFSSKIQQVDVDAIEYVVLFYYNEMCNNYILTVLRIKNKHSLSFANKNLEKTENTKEKKTSKMLGEGFDEIGPRYELFLINEYKGNSTEENQKKKAKKNKNISKTVTKDTVGRLYVKKQDLRDVKVRSNIKKTN</sequence>
<dbReference type="AlphaFoldDB" id="A0A1W0E7F2"/>
<evidence type="ECO:0000256" key="1">
    <source>
        <dbReference type="SAM" id="MobiDB-lite"/>
    </source>
</evidence>
<reference evidence="2 3" key="1">
    <citation type="journal article" date="2017" name="Environ. Microbiol.">
        <title>Decay of the glycolytic pathway and adaptation to intranuclear parasitism within Enterocytozoonidae microsporidia.</title>
        <authorList>
            <person name="Wiredu Boakye D."/>
            <person name="Jaroenlak P."/>
            <person name="Prachumwat A."/>
            <person name="Williams T.A."/>
            <person name="Bateman K.S."/>
            <person name="Itsathitphaisarn O."/>
            <person name="Sritunyalucksana K."/>
            <person name="Paszkiewicz K.H."/>
            <person name="Moore K.A."/>
            <person name="Stentiford G.D."/>
            <person name="Williams B.A."/>
        </authorList>
    </citation>
    <scope>NUCLEOTIDE SEQUENCE [LARGE SCALE GENOMIC DNA]</scope>
    <source>
        <strain evidence="2 3">TH1</strain>
    </source>
</reference>
<gene>
    <name evidence="2" type="ORF">EHP00_1438</name>
</gene>
<feature type="region of interest" description="Disordered" evidence="1">
    <location>
        <begin position="78"/>
        <end position="104"/>
    </location>
</feature>
<feature type="compositionally biased region" description="Polar residues" evidence="1">
    <location>
        <begin position="87"/>
        <end position="104"/>
    </location>
</feature>
<dbReference type="OrthoDB" id="407658at2759"/>
<dbReference type="Proteomes" id="UP000192758">
    <property type="component" value="Unassembled WGS sequence"/>
</dbReference>
<comment type="caution">
    <text evidence="2">The sequence shown here is derived from an EMBL/GenBank/DDBJ whole genome shotgun (WGS) entry which is preliminary data.</text>
</comment>
<evidence type="ECO:0000313" key="2">
    <source>
        <dbReference type="EMBL" id="OQS55197.1"/>
    </source>
</evidence>
<proteinExistence type="predicted"/>